<dbReference type="AlphaFoldDB" id="A0A4Y3HXI1"/>
<feature type="transmembrane region" description="Helical" evidence="1">
    <location>
        <begin position="28"/>
        <end position="47"/>
    </location>
</feature>
<dbReference type="Proteomes" id="UP000318717">
    <property type="component" value="Unassembled WGS sequence"/>
</dbReference>
<dbReference type="Pfam" id="PF14316">
    <property type="entry name" value="DUF4381"/>
    <property type="match status" value="1"/>
</dbReference>
<evidence type="ECO:0000313" key="3">
    <source>
        <dbReference type="Proteomes" id="UP000318717"/>
    </source>
</evidence>
<name>A0A4Y3HXI1_9VIBR</name>
<dbReference type="OrthoDB" id="283083at2"/>
<dbReference type="InterPro" id="IPR025489">
    <property type="entry name" value="DUF4381"/>
</dbReference>
<gene>
    <name evidence="2" type="ORF">VIN01S_25490</name>
</gene>
<protein>
    <recommendedName>
        <fullName evidence="4">DUF4381 domain-containing protein</fullName>
    </recommendedName>
</protein>
<accession>A0A4Y3HXI1</accession>
<keyword evidence="1" id="KW-0472">Membrane</keyword>
<proteinExistence type="predicted"/>
<dbReference type="RefSeq" id="WP_141346216.1">
    <property type="nucleotide sequence ID" value="NZ_BJLF01000012.1"/>
</dbReference>
<keyword evidence="1" id="KW-0812">Transmembrane</keyword>
<organism evidence="2 3">
    <name type="scientific">Vibrio inusitatus NBRC 102082</name>
    <dbReference type="NCBI Taxonomy" id="1219070"/>
    <lineage>
        <taxon>Bacteria</taxon>
        <taxon>Pseudomonadati</taxon>
        <taxon>Pseudomonadota</taxon>
        <taxon>Gammaproteobacteria</taxon>
        <taxon>Vibrionales</taxon>
        <taxon>Vibrionaceae</taxon>
        <taxon>Vibrio</taxon>
    </lineage>
</organism>
<comment type="caution">
    <text evidence="2">The sequence shown here is derived from an EMBL/GenBank/DDBJ whole genome shotgun (WGS) entry which is preliminary data.</text>
</comment>
<keyword evidence="1" id="KW-1133">Transmembrane helix</keyword>
<keyword evidence="3" id="KW-1185">Reference proteome</keyword>
<sequence>MSQIEQAHTLPLKPLHLPLEPSFWPLPWGYWSLFALVAIALILSFIIQRKLRNKSRAKKAALHILKQGSNSLTASEVQELLRQAALSYFPRNDIAKLTGAEWLAFLDSQLATPRFSPNKEQWQSVLYSSGVNDHAINTSLIEDCGYWIEHALPPKRKYKDWNAS</sequence>
<reference evidence="2 3" key="1">
    <citation type="submission" date="2019-06" db="EMBL/GenBank/DDBJ databases">
        <title>Whole genome shotgun sequence of Vibrio inusitatus NBRC 102082.</title>
        <authorList>
            <person name="Hosoyama A."/>
            <person name="Uohara A."/>
            <person name="Ohji S."/>
            <person name="Ichikawa N."/>
        </authorList>
    </citation>
    <scope>NUCLEOTIDE SEQUENCE [LARGE SCALE GENOMIC DNA]</scope>
    <source>
        <strain evidence="2 3">NBRC 102082</strain>
    </source>
</reference>
<evidence type="ECO:0000313" key="2">
    <source>
        <dbReference type="EMBL" id="GEA51745.1"/>
    </source>
</evidence>
<evidence type="ECO:0000256" key="1">
    <source>
        <dbReference type="SAM" id="Phobius"/>
    </source>
</evidence>
<dbReference type="EMBL" id="BJLF01000012">
    <property type="protein sequence ID" value="GEA51745.1"/>
    <property type="molecule type" value="Genomic_DNA"/>
</dbReference>
<evidence type="ECO:0008006" key="4">
    <source>
        <dbReference type="Google" id="ProtNLM"/>
    </source>
</evidence>